<dbReference type="SUPFAM" id="SSF52467">
    <property type="entry name" value="DHS-like NAD/FAD-binding domain"/>
    <property type="match status" value="1"/>
</dbReference>
<organism evidence="3 4">
    <name type="scientific">Durusdinium trenchii</name>
    <dbReference type="NCBI Taxonomy" id="1381693"/>
    <lineage>
        <taxon>Eukaryota</taxon>
        <taxon>Sar</taxon>
        <taxon>Alveolata</taxon>
        <taxon>Dinophyceae</taxon>
        <taxon>Suessiales</taxon>
        <taxon>Symbiodiniaceae</taxon>
        <taxon>Durusdinium</taxon>
    </lineage>
</organism>
<feature type="region of interest" description="Disordered" evidence="1">
    <location>
        <begin position="192"/>
        <end position="222"/>
    </location>
</feature>
<sequence>MGRELALEVHLANQGELHLQADTLRGMSIDPSDGMSIDPLLQQRQEGLKEAEPNAAHRALVELETREARDRPYPWQAPLVYPPNLFGMDVGVDGEVGHRDLGLVADETLDHVAQAHYTSDVEEAVGAFGAVAFKAALHTVLHAAVSWSCKQEAPVVSVAQDRQARQRIGCAMTLSYVRFVIEIHGTMATEAQLERRKSGERSDQGGQWVASREGKPDSTLRSDITTDRWVPRHPETNGVLKPDITMFGEALPAGALAASWGVVLGSPVCLVVGTGLNVAELAPG</sequence>
<dbReference type="Gene3D" id="3.40.50.1220">
    <property type="entry name" value="TPP-binding domain"/>
    <property type="match status" value="1"/>
</dbReference>
<dbReference type="Proteomes" id="UP001642464">
    <property type="component" value="Unassembled WGS sequence"/>
</dbReference>
<gene>
    <name evidence="2" type="ORF">SCF082_LOCUS12099</name>
    <name evidence="3" type="ORF">SCF082_LOCUS12239</name>
</gene>
<keyword evidence="4" id="KW-1185">Reference proteome</keyword>
<dbReference type="Pfam" id="PF02146">
    <property type="entry name" value="SIR2"/>
    <property type="match status" value="1"/>
</dbReference>
<dbReference type="EMBL" id="CAXAMM010007446">
    <property type="protein sequence ID" value="CAK9014185.1"/>
    <property type="molecule type" value="Genomic_DNA"/>
</dbReference>
<reference evidence="3 4" key="1">
    <citation type="submission" date="2024-02" db="EMBL/GenBank/DDBJ databases">
        <authorList>
            <person name="Chen Y."/>
            <person name="Shah S."/>
            <person name="Dougan E. K."/>
            <person name="Thang M."/>
            <person name="Chan C."/>
        </authorList>
    </citation>
    <scope>NUCLEOTIDE SEQUENCE [LARGE SCALE GENOMIC DNA]</scope>
</reference>
<evidence type="ECO:0000313" key="2">
    <source>
        <dbReference type="EMBL" id="CAK9013853.1"/>
    </source>
</evidence>
<evidence type="ECO:0000313" key="4">
    <source>
        <dbReference type="Proteomes" id="UP001642464"/>
    </source>
</evidence>
<proteinExistence type="predicted"/>
<evidence type="ECO:0000256" key="1">
    <source>
        <dbReference type="SAM" id="MobiDB-lite"/>
    </source>
</evidence>
<comment type="caution">
    <text evidence="3">The sequence shown here is derived from an EMBL/GenBank/DDBJ whole genome shotgun (WGS) entry which is preliminary data.</text>
</comment>
<feature type="compositionally biased region" description="Basic and acidic residues" evidence="1">
    <location>
        <begin position="192"/>
        <end position="203"/>
    </location>
</feature>
<protein>
    <submittedName>
        <fullName evidence="3">NAD-dependent protein deacylase</fullName>
    </submittedName>
</protein>
<evidence type="ECO:0000313" key="3">
    <source>
        <dbReference type="EMBL" id="CAK9014185.1"/>
    </source>
</evidence>
<feature type="compositionally biased region" description="Basic and acidic residues" evidence="1">
    <location>
        <begin position="212"/>
        <end position="222"/>
    </location>
</feature>
<dbReference type="InterPro" id="IPR003000">
    <property type="entry name" value="Sirtuin"/>
</dbReference>
<dbReference type="InterPro" id="IPR029035">
    <property type="entry name" value="DHS-like_NAD/FAD-binding_dom"/>
</dbReference>
<name>A0ABP0JIG0_9DINO</name>
<dbReference type="EMBL" id="CAXAMM010007335">
    <property type="protein sequence ID" value="CAK9013853.1"/>
    <property type="molecule type" value="Genomic_DNA"/>
</dbReference>
<accession>A0ABP0JIG0</accession>